<dbReference type="InterPro" id="IPR044810">
    <property type="entry name" value="WRKY_plant"/>
</dbReference>
<dbReference type="SUPFAM" id="SSF118290">
    <property type="entry name" value="WRKY DNA-binding domain"/>
    <property type="match status" value="2"/>
</dbReference>
<feature type="compositionally biased region" description="Basic and acidic residues" evidence="7">
    <location>
        <begin position="365"/>
        <end position="374"/>
    </location>
</feature>
<protein>
    <recommendedName>
        <fullName evidence="8">WRKY domain-containing protein</fullName>
    </recommendedName>
</protein>
<keyword evidence="10" id="KW-1185">Reference proteome</keyword>
<organism evidence="9 10">
    <name type="scientific">Ilex paraguariensis</name>
    <name type="common">yerba mate</name>
    <dbReference type="NCBI Taxonomy" id="185542"/>
    <lineage>
        <taxon>Eukaryota</taxon>
        <taxon>Viridiplantae</taxon>
        <taxon>Streptophyta</taxon>
        <taxon>Embryophyta</taxon>
        <taxon>Tracheophyta</taxon>
        <taxon>Spermatophyta</taxon>
        <taxon>Magnoliopsida</taxon>
        <taxon>eudicotyledons</taxon>
        <taxon>Gunneridae</taxon>
        <taxon>Pentapetalae</taxon>
        <taxon>asterids</taxon>
        <taxon>campanulids</taxon>
        <taxon>Aquifoliales</taxon>
        <taxon>Aquifoliaceae</taxon>
        <taxon>Ilex</taxon>
    </lineage>
</organism>
<reference evidence="9 10" key="1">
    <citation type="submission" date="2024-02" db="EMBL/GenBank/DDBJ databases">
        <authorList>
            <person name="Vignale AGUSTIN F."/>
            <person name="Sosa J E."/>
            <person name="Modenutti C."/>
        </authorList>
    </citation>
    <scope>NUCLEOTIDE SEQUENCE [LARGE SCALE GENOMIC DNA]</scope>
</reference>
<sequence>MASSGGSLNTSVNSRPSFSWSNQVMDSFFSDLVTSNEDMNCLNQVRPSFSWGLSDLNDPSGIEISKFKSFPPPFLPFSPPPVSPSSFLTFPPGLSPTVLLDSPSLLSSKVLPSPTTGTFDGLAFKQEGSNYSGFSFQAQTRPATSSSSIFQTSAHKISPEESLRRQAEGLNASKLNNQMEFSRGKPGVKSDLAPARSFSPEIITATQTNMQSSAAPQSSHVVHTQPSQYIREQGRSSDGYNWRKYGQKQVKGSENPRSYYKCTYPDCPTKKKVERTLDGQVTEIVYKGCHNHPKPQSTRRSSSQLYQTPGSTTISEFQNQSHGIHGNAQMESATMPENSAASFGDDDFDQGSPMSHSGDNNENEPEAKRWKGENENEVISASGNRTVREPRIVVQTTSDIDILDDGYRWRKYGQKVVKGNPNPRSYYKCTYMGCQVRKHVERASHNLGAVLTTYEGKHNHDVPAARGSSSYTVNRPSSNMSNNNAPIATRPLAMTNHSNHLTNYSNSLHNTSLAATQSQAPFTLQGLQSPRSFGFSGFSNSAGSYMNRTQHIDNAFFAAKEEPKDDSFFASFLN</sequence>
<keyword evidence="5" id="KW-0804">Transcription</keyword>
<gene>
    <name evidence="9" type="ORF">ILEXP_LOCUS18603</name>
</gene>
<evidence type="ECO:0000256" key="6">
    <source>
        <dbReference type="ARBA" id="ARBA00023242"/>
    </source>
</evidence>
<dbReference type="GO" id="GO:0003677">
    <property type="term" value="F:DNA binding"/>
    <property type="evidence" value="ECO:0007669"/>
    <property type="project" value="UniProtKB-KW"/>
</dbReference>
<dbReference type="Pfam" id="PF03106">
    <property type="entry name" value="WRKY"/>
    <property type="match status" value="2"/>
</dbReference>
<dbReference type="SMART" id="SM00774">
    <property type="entry name" value="WRKY"/>
    <property type="match status" value="2"/>
</dbReference>
<dbReference type="AlphaFoldDB" id="A0ABC8RZN3"/>
<feature type="region of interest" description="Disordered" evidence="7">
    <location>
        <begin position="459"/>
        <end position="482"/>
    </location>
</feature>
<evidence type="ECO:0000256" key="2">
    <source>
        <dbReference type="ARBA" id="ARBA00022737"/>
    </source>
</evidence>
<dbReference type="EMBL" id="CAUOFW020002036">
    <property type="protein sequence ID" value="CAK9150451.1"/>
    <property type="molecule type" value="Genomic_DNA"/>
</dbReference>
<evidence type="ECO:0000256" key="5">
    <source>
        <dbReference type="ARBA" id="ARBA00023163"/>
    </source>
</evidence>
<feature type="region of interest" description="Disordered" evidence="7">
    <location>
        <begin position="333"/>
        <end position="374"/>
    </location>
</feature>
<dbReference type="PROSITE" id="PS50811">
    <property type="entry name" value="WRKY"/>
    <property type="match status" value="2"/>
</dbReference>
<proteinExistence type="predicted"/>
<dbReference type="PANTHER" id="PTHR31221">
    <property type="entry name" value="WRKY TRANSCRIPTION FACTOR PROTEIN 1-RELATED"/>
    <property type="match status" value="1"/>
</dbReference>
<evidence type="ECO:0000313" key="9">
    <source>
        <dbReference type="EMBL" id="CAK9150451.1"/>
    </source>
</evidence>
<feature type="domain" description="WRKY" evidence="8">
    <location>
        <begin position="231"/>
        <end position="295"/>
    </location>
</feature>
<dbReference type="InterPro" id="IPR036576">
    <property type="entry name" value="WRKY_dom_sf"/>
</dbReference>
<evidence type="ECO:0000259" key="8">
    <source>
        <dbReference type="PROSITE" id="PS50811"/>
    </source>
</evidence>
<feature type="region of interest" description="Disordered" evidence="7">
    <location>
        <begin position="288"/>
        <end position="309"/>
    </location>
</feature>
<evidence type="ECO:0000313" key="10">
    <source>
        <dbReference type="Proteomes" id="UP001642360"/>
    </source>
</evidence>
<feature type="compositionally biased region" description="Polar residues" evidence="7">
    <location>
        <begin position="294"/>
        <end position="309"/>
    </location>
</feature>
<feature type="compositionally biased region" description="Polar residues" evidence="7">
    <location>
        <begin position="467"/>
        <end position="482"/>
    </location>
</feature>
<evidence type="ECO:0000256" key="4">
    <source>
        <dbReference type="ARBA" id="ARBA00023125"/>
    </source>
</evidence>
<evidence type="ECO:0000256" key="7">
    <source>
        <dbReference type="SAM" id="MobiDB-lite"/>
    </source>
</evidence>
<dbReference type="FunFam" id="2.20.25.80:FF:000001">
    <property type="entry name" value="WRKY transcription factor 33"/>
    <property type="match status" value="1"/>
</dbReference>
<comment type="caution">
    <text evidence="9">The sequence shown here is derived from an EMBL/GenBank/DDBJ whole genome shotgun (WGS) entry which is preliminary data.</text>
</comment>
<comment type="subcellular location">
    <subcellularLocation>
        <location evidence="1">Nucleus</location>
    </subcellularLocation>
</comment>
<keyword evidence="4" id="KW-0238">DNA-binding</keyword>
<dbReference type="Gene3D" id="2.20.25.80">
    <property type="entry name" value="WRKY domain"/>
    <property type="match status" value="2"/>
</dbReference>
<evidence type="ECO:0000256" key="3">
    <source>
        <dbReference type="ARBA" id="ARBA00023015"/>
    </source>
</evidence>
<feature type="domain" description="WRKY" evidence="8">
    <location>
        <begin position="398"/>
        <end position="463"/>
    </location>
</feature>
<keyword evidence="3" id="KW-0805">Transcription regulation</keyword>
<evidence type="ECO:0000256" key="1">
    <source>
        <dbReference type="ARBA" id="ARBA00004123"/>
    </source>
</evidence>
<dbReference type="FunFam" id="2.20.25.80:FF:000006">
    <property type="entry name" value="WRKY transcription factor"/>
    <property type="match status" value="1"/>
</dbReference>
<dbReference type="InterPro" id="IPR003657">
    <property type="entry name" value="WRKY_dom"/>
</dbReference>
<dbReference type="GO" id="GO:0005634">
    <property type="term" value="C:nucleus"/>
    <property type="evidence" value="ECO:0007669"/>
    <property type="project" value="UniProtKB-SubCell"/>
</dbReference>
<dbReference type="PANTHER" id="PTHR31221:SF1">
    <property type="entry name" value="WRKY TRANSCRIPTION FACTOR 33-RELATED"/>
    <property type="match status" value="1"/>
</dbReference>
<keyword evidence="2" id="KW-0677">Repeat</keyword>
<name>A0ABC8RZN3_9AQUA</name>
<keyword evidence="6" id="KW-0539">Nucleus</keyword>
<accession>A0ABC8RZN3</accession>
<dbReference type="Proteomes" id="UP001642360">
    <property type="component" value="Unassembled WGS sequence"/>
</dbReference>